<dbReference type="Proteomes" id="UP000245946">
    <property type="component" value="Unassembled WGS sequence"/>
</dbReference>
<evidence type="ECO:0000313" key="1">
    <source>
        <dbReference type="EMBL" id="PWO00463.1"/>
    </source>
</evidence>
<dbReference type="RefSeq" id="XP_025600741.1">
    <property type="nucleotide sequence ID" value="XM_025743905.1"/>
</dbReference>
<proteinExistence type="predicted"/>
<dbReference type="GeneID" id="37271449"/>
<sequence>MTTSCGLLGCVVKPLVSTVGTLAARRRDLDETANLAPMPTSVRNAEVQSLARAIEAISNSARLLQQQLAPLRSVARAGAPVAAAAPQRLRDMVKLTQACEARLDWVQQPFVGTQSTEVLAALQQLVRSETALGTTLQAKQALLRDFGVQQAALAALKALERSSARMLEALAALLPDGLEQCKQADVTLEAVHVALRVAFASSG</sequence>
<evidence type="ECO:0000313" key="2">
    <source>
        <dbReference type="Proteomes" id="UP000245946"/>
    </source>
</evidence>
<protein>
    <submittedName>
        <fullName evidence="1">Uncharacterized protein</fullName>
    </submittedName>
</protein>
<accession>A0A316ZHQ5</accession>
<organism evidence="1 2">
    <name type="scientific">Tilletiopsis washingtonensis</name>
    <dbReference type="NCBI Taxonomy" id="58919"/>
    <lineage>
        <taxon>Eukaryota</taxon>
        <taxon>Fungi</taxon>
        <taxon>Dikarya</taxon>
        <taxon>Basidiomycota</taxon>
        <taxon>Ustilaginomycotina</taxon>
        <taxon>Exobasidiomycetes</taxon>
        <taxon>Entylomatales</taxon>
        <taxon>Entylomatales incertae sedis</taxon>
        <taxon>Tilletiopsis</taxon>
    </lineage>
</organism>
<gene>
    <name evidence="1" type="ORF">FA09DRAFT_336592</name>
</gene>
<reference evidence="1 2" key="1">
    <citation type="journal article" date="2018" name="Mol. Biol. Evol.">
        <title>Broad Genomic Sampling Reveals a Smut Pathogenic Ancestry of the Fungal Clade Ustilaginomycotina.</title>
        <authorList>
            <person name="Kijpornyongpan T."/>
            <person name="Mondo S.J."/>
            <person name="Barry K."/>
            <person name="Sandor L."/>
            <person name="Lee J."/>
            <person name="Lipzen A."/>
            <person name="Pangilinan J."/>
            <person name="LaButti K."/>
            <person name="Hainaut M."/>
            <person name="Henrissat B."/>
            <person name="Grigoriev I.V."/>
            <person name="Spatafora J.W."/>
            <person name="Aime M.C."/>
        </authorList>
    </citation>
    <scope>NUCLEOTIDE SEQUENCE [LARGE SCALE GENOMIC DNA]</scope>
    <source>
        <strain evidence="1 2">MCA 4186</strain>
    </source>
</reference>
<dbReference type="AlphaFoldDB" id="A0A316ZHQ5"/>
<name>A0A316ZHQ5_9BASI</name>
<dbReference type="EMBL" id="KZ819285">
    <property type="protein sequence ID" value="PWO00463.1"/>
    <property type="molecule type" value="Genomic_DNA"/>
</dbReference>
<keyword evidence="2" id="KW-1185">Reference proteome</keyword>